<feature type="domain" description="PAC" evidence="10">
    <location>
        <begin position="482"/>
        <end position="535"/>
    </location>
</feature>
<gene>
    <name evidence="11" type="ORF">IQ236_22345</name>
</gene>
<dbReference type="Proteomes" id="UP000640725">
    <property type="component" value="Unassembled WGS sequence"/>
</dbReference>
<dbReference type="Pfam" id="PF08447">
    <property type="entry name" value="PAS_3"/>
    <property type="match status" value="4"/>
</dbReference>
<keyword evidence="4" id="KW-0808">Transferase</keyword>
<dbReference type="SMART" id="SM00091">
    <property type="entry name" value="PAS"/>
    <property type="match status" value="5"/>
</dbReference>
<comment type="catalytic activity">
    <reaction evidence="1">
        <text>ATP + protein L-histidine = ADP + protein N-phospho-L-histidine.</text>
        <dbReference type="EC" id="2.7.13.3"/>
    </reaction>
</comment>
<dbReference type="EC" id="2.7.13.3" evidence="2"/>
<evidence type="ECO:0000313" key="11">
    <source>
        <dbReference type="EMBL" id="MBE9145935.1"/>
    </source>
</evidence>
<dbReference type="InterPro" id="IPR035965">
    <property type="entry name" value="PAS-like_dom_sf"/>
</dbReference>
<dbReference type="SMART" id="SM00388">
    <property type="entry name" value="HisKA"/>
    <property type="match status" value="1"/>
</dbReference>
<dbReference type="CDD" id="cd00082">
    <property type="entry name" value="HisKA"/>
    <property type="match status" value="1"/>
</dbReference>
<dbReference type="Pfam" id="PF00512">
    <property type="entry name" value="HisKA"/>
    <property type="match status" value="1"/>
</dbReference>
<dbReference type="PROSITE" id="PS50113">
    <property type="entry name" value="PAC"/>
    <property type="match status" value="5"/>
</dbReference>
<dbReference type="InterPro" id="IPR005467">
    <property type="entry name" value="His_kinase_dom"/>
</dbReference>
<dbReference type="PANTHER" id="PTHR43304:SF1">
    <property type="entry name" value="PAC DOMAIN-CONTAINING PROTEIN"/>
    <property type="match status" value="1"/>
</dbReference>
<dbReference type="InterPro" id="IPR003594">
    <property type="entry name" value="HATPase_dom"/>
</dbReference>
<keyword evidence="5" id="KW-0418">Kinase</keyword>
<evidence type="ECO:0000313" key="12">
    <source>
        <dbReference type="Proteomes" id="UP000640725"/>
    </source>
</evidence>
<dbReference type="InterPro" id="IPR036097">
    <property type="entry name" value="HisK_dim/P_sf"/>
</dbReference>
<evidence type="ECO:0000256" key="3">
    <source>
        <dbReference type="ARBA" id="ARBA00022553"/>
    </source>
</evidence>
<evidence type="ECO:0000256" key="5">
    <source>
        <dbReference type="ARBA" id="ARBA00022777"/>
    </source>
</evidence>
<dbReference type="InterPro" id="IPR052162">
    <property type="entry name" value="Sensor_kinase/Photoreceptor"/>
</dbReference>
<dbReference type="SUPFAM" id="SSF55874">
    <property type="entry name" value="ATPase domain of HSP90 chaperone/DNA topoisomerase II/histidine kinase"/>
    <property type="match status" value="1"/>
</dbReference>
<name>A0ABR9UHK2_9CYAN</name>
<evidence type="ECO:0000256" key="7">
    <source>
        <dbReference type="SAM" id="Coils"/>
    </source>
</evidence>
<keyword evidence="3" id="KW-0597">Phosphoprotein</keyword>
<keyword evidence="6" id="KW-0902">Two-component regulatory system</keyword>
<proteinExistence type="predicted"/>
<dbReference type="InterPro" id="IPR013655">
    <property type="entry name" value="PAS_fold_3"/>
</dbReference>
<dbReference type="SUPFAM" id="SSF47384">
    <property type="entry name" value="Homodimeric domain of signal transducing histidine kinase"/>
    <property type="match status" value="1"/>
</dbReference>
<evidence type="ECO:0000256" key="6">
    <source>
        <dbReference type="ARBA" id="ARBA00023012"/>
    </source>
</evidence>
<feature type="domain" description="PAC" evidence="10">
    <location>
        <begin position="352"/>
        <end position="405"/>
    </location>
</feature>
<dbReference type="InterPro" id="IPR013656">
    <property type="entry name" value="PAS_4"/>
</dbReference>
<keyword evidence="12" id="KW-1185">Reference proteome</keyword>
<feature type="coiled-coil region" evidence="7">
    <location>
        <begin position="670"/>
        <end position="700"/>
    </location>
</feature>
<dbReference type="Gene3D" id="2.10.70.100">
    <property type="match status" value="1"/>
</dbReference>
<dbReference type="CDD" id="cd00130">
    <property type="entry name" value="PAS"/>
    <property type="match status" value="5"/>
</dbReference>
<protein>
    <recommendedName>
        <fullName evidence="2">histidine kinase</fullName>
        <ecNumber evidence="2">2.7.13.3</ecNumber>
    </recommendedName>
</protein>
<feature type="domain" description="PAS" evidence="9">
    <location>
        <begin position="406"/>
        <end position="478"/>
    </location>
</feature>
<sequence>MFRQPDDFSPLFCQLMDAKPSLSNAEAFLIPILEAIPDPLFVKDQHHRWISVNDAFCELVGQPREKLLGKTDYDFFPTLQADIFWEQDEIAFQQGKAEQEEQLTTTRGQTHFLSTKKTVFTQPDGSQILIGIIRDITTLKQQQAALQDSQTRFERLASNLPGMIYQFHKGQDGSVSILYVSDGCRELLEFEPSEIYQDCQIIFKQIHPDDLPGVLESIEHSAQTLTQWEYEWRNVTPSGQMKWFKGKSRPQQQADGGILWDGVMMDITELKESQNFIQKVAKAIPLVLYLYDLIEQRNIYANRELTAHLGYTTAEIQQMGSEVLAILMHSDDFAQYPAHVERLKQAQDGEVIEWEYRMQHQGGEWRTFWSREVIFSRTPDGQPWRILGLATDITERQRDQMALRISEERLNLALNATQDGLWDWNVATGETYFSSTLKSMLGYVGDEMKPHVNSWEKLLHPDDQSRVITILNEHFKGTSEYYEAEYRMRTKSGNWKWILAQGQVAEWDTLGHPLRMVGTHKDIHDRKTAELALSETAAKLEEAQRLAHIGHWEYDLITQEVKWSAELFRIFGFEGKSVPTFKEHLAMIHPDDQDLFISQVNAAIQEGKPYDVDVRFYRPNGELFYLNARGMAAQDSHNQIVRLFGTALDISDRKRAEIALQKSVEYREVAQREANKSQELEETLKQLKQTQINLIQAEKMSSLGQMVAGVAHEINNPVSFIYGNVEHCREYVSDLLSLIQLYQKYYPTSHPEIQTAIEEIDLDFMIQDLPQLLNSMQVGAERIGDIVKSLRTFSRLDEAEMKAVNLHDNIDSTIRILEHRLKPQPHHPPIQIIREYGNLPLVECYAGQLNQVFMNLLVNAIDAIEEKQQDLTVEEKQKSPDKIYVKTQVEKDQVNIVIRDTGLGIKETVLSRVFDPFYTTKAIGKGTGMGLAISYQIVVEKHCGQLYCHSKWGLGTQFVIKIPISQHQEIA</sequence>
<accession>A0ABR9UHK2</accession>
<evidence type="ECO:0000259" key="10">
    <source>
        <dbReference type="PROSITE" id="PS50113"/>
    </source>
</evidence>
<dbReference type="InterPro" id="IPR004358">
    <property type="entry name" value="Sig_transdc_His_kin-like_C"/>
</dbReference>
<organism evidence="11 12">
    <name type="scientific">Planktothrix mougeotii LEGE 06226</name>
    <dbReference type="NCBI Taxonomy" id="1828728"/>
    <lineage>
        <taxon>Bacteria</taxon>
        <taxon>Bacillati</taxon>
        <taxon>Cyanobacteriota</taxon>
        <taxon>Cyanophyceae</taxon>
        <taxon>Oscillatoriophycideae</taxon>
        <taxon>Oscillatoriales</taxon>
        <taxon>Microcoleaceae</taxon>
        <taxon>Planktothrix</taxon>
    </lineage>
</organism>
<dbReference type="PANTHER" id="PTHR43304">
    <property type="entry name" value="PHYTOCHROME-LIKE PROTEIN CPH1"/>
    <property type="match status" value="1"/>
</dbReference>
<dbReference type="PROSITE" id="PS50112">
    <property type="entry name" value="PAS"/>
    <property type="match status" value="3"/>
</dbReference>
<dbReference type="Pfam" id="PF08448">
    <property type="entry name" value="PAS_4"/>
    <property type="match status" value="1"/>
</dbReference>
<dbReference type="RefSeq" id="WP_193871326.1">
    <property type="nucleotide sequence ID" value="NZ_JADEWU010000074.1"/>
</dbReference>
<dbReference type="Gene3D" id="3.30.450.20">
    <property type="entry name" value="PAS domain"/>
    <property type="match status" value="5"/>
</dbReference>
<dbReference type="InterPro" id="IPR036890">
    <property type="entry name" value="HATPase_C_sf"/>
</dbReference>
<evidence type="ECO:0000256" key="4">
    <source>
        <dbReference type="ARBA" id="ARBA00022679"/>
    </source>
</evidence>
<feature type="domain" description="PAC" evidence="10">
    <location>
        <begin position="97"/>
        <end position="148"/>
    </location>
</feature>
<dbReference type="SMART" id="SM00387">
    <property type="entry name" value="HATPase_c"/>
    <property type="match status" value="1"/>
</dbReference>
<dbReference type="EMBL" id="JADEWU010000074">
    <property type="protein sequence ID" value="MBE9145935.1"/>
    <property type="molecule type" value="Genomic_DNA"/>
</dbReference>
<feature type="domain" description="PAS" evidence="9">
    <location>
        <begin position="25"/>
        <end position="76"/>
    </location>
</feature>
<keyword evidence="7" id="KW-0175">Coiled coil</keyword>
<evidence type="ECO:0000259" key="9">
    <source>
        <dbReference type="PROSITE" id="PS50112"/>
    </source>
</evidence>
<dbReference type="PROSITE" id="PS50109">
    <property type="entry name" value="HIS_KIN"/>
    <property type="match status" value="1"/>
</dbReference>
<feature type="domain" description="PAC" evidence="10">
    <location>
        <begin position="610"/>
        <end position="662"/>
    </location>
</feature>
<reference evidence="11 12" key="1">
    <citation type="submission" date="2020-10" db="EMBL/GenBank/DDBJ databases">
        <authorList>
            <person name="Castelo-Branco R."/>
            <person name="Eusebio N."/>
            <person name="Adriana R."/>
            <person name="Vieira A."/>
            <person name="Brugerolle De Fraissinette N."/>
            <person name="Rezende De Castro R."/>
            <person name="Schneider M.P."/>
            <person name="Vasconcelos V."/>
            <person name="Leao P.N."/>
        </authorList>
    </citation>
    <scope>NUCLEOTIDE SEQUENCE [LARGE SCALE GENOMIC DNA]</scope>
    <source>
        <strain evidence="11 12">LEGE 06226</strain>
    </source>
</reference>
<feature type="domain" description="PAS" evidence="9">
    <location>
        <begin position="149"/>
        <end position="225"/>
    </location>
</feature>
<dbReference type="InterPro" id="IPR000700">
    <property type="entry name" value="PAS-assoc_C"/>
</dbReference>
<dbReference type="NCBIfam" id="TIGR00229">
    <property type="entry name" value="sensory_box"/>
    <property type="match status" value="5"/>
</dbReference>
<dbReference type="PRINTS" id="PR00344">
    <property type="entry name" value="BCTRLSENSOR"/>
</dbReference>
<evidence type="ECO:0000259" key="8">
    <source>
        <dbReference type="PROSITE" id="PS50109"/>
    </source>
</evidence>
<dbReference type="SMART" id="SM00086">
    <property type="entry name" value="PAC"/>
    <property type="match status" value="4"/>
</dbReference>
<feature type="domain" description="Histidine kinase" evidence="8">
    <location>
        <begin position="709"/>
        <end position="966"/>
    </location>
</feature>
<feature type="domain" description="PAC" evidence="10">
    <location>
        <begin position="228"/>
        <end position="279"/>
    </location>
</feature>
<dbReference type="Gene3D" id="3.30.565.10">
    <property type="entry name" value="Histidine kinase-like ATPase, C-terminal domain"/>
    <property type="match status" value="1"/>
</dbReference>
<dbReference type="Gene3D" id="1.10.287.130">
    <property type="match status" value="1"/>
</dbReference>
<dbReference type="InterPro" id="IPR001610">
    <property type="entry name" value="PAC"/>
</dbReference>
<dbReference type="InterPro" id="IPR000014">
    <property type="entry name" value="PAS"/>
</dbReference>
<comment type="caution">
    <text evidence="11">The sequence shown here is derived from an EMBL/GenBank/DDBJ whole genome shotgun (WGS) entry which is preliminary data.</text>
</comment>
<evidence type="ECO:0000256" key="2">
    <source>
        <dbReference type="ARBA" id="ARBA00012438"/>
    </source>
</evidence>
<dbReference type="Pfam" id="PF02518">
    <property type="entry name" value="HATPase_c"/>
    <property type="match status" value="1"/>
</dbReference>
<dbReference type="SUPFAM" id="SSF55785">
    <property type="entry name" value="PYP-like sensor domain (PAS domain)"/>
    <property type="match status" value="5"/>
</dbReference>
<dbReference type="InterPro" id="IPR003661">
    <property type="entry name" value="HisK_dim/P_dom"/>
</dbReference>
<evidence type="ECO:0000256" key="1">
    <source>
        <dbReference type="ARBA" id="ARBA00000085"/>
    </source>
</evidence>